<evidence type="ECO:0000313" key="2">
    <source>
        <dbReference type="EMBL" id="MBM7570189.1"/>
    </source>
</evidence>
<comment type="caution">
    <text evidence="2">The sequence shown here is derived from an EMBL/GenBank/DDBJ whole genome shotgun (WGS) entry which is preliminary data.</text>
</comment>
<gene>
    <name evidence="2" type="ORF">JOC48_000667</name>
</gene>
<reference evidence="2 3" key="1">
    <citation type="submission" date="2021-01" db="EMBL/GenBank/DDBJ databases">
        <title>Genomic Encyclopedia of Type Strains, Phase IV (KMG-IV): sequencing the most valuable type-strain genomes for metagenomic binning, comparative biology and taxonomic classification.</title>
        <authorList>
            <person name="Goeker M."/>
        </authorList>
    </citation>
    <scope>NUCLEOTIDE SEQUENCE [LARGE SCALE GENOMIC DNA]</scope>
    <source>
        <strain evidence="2 3">DSM 23711</strain>
    </source>
</reference>
<dbReference type="InterPro" id="IPR048037">
    <property type="entry name" value="DmmA-like_C"/>
</dbReference>
<dbReference type="NCBIfam" id="NF041259">
    <property type="entry name" value="mono_DmmA_fam"/>
    <property type="match status" value="1"/>
</dbReference>
<evidence type="ECO:0000313" key="3">
    <source>
        <dbReference type="Proteomes" id="UP001296943"/>
    </source>
</evidence>
<feature type="domain" description="Dimethylamine monooxygenase subunit DmmA-like C-terminal" evidence="1">
    <location>
        <begin position="134"/>
        <end position="175"/>
    </location>
</feature>
<organism evidence="2 3">
    <name type="scientific">Aquibacillus albus</name>
    <dbReference type="NCBI Taxonomy" id="1168171"/>
    <lineage>
        <taxon>Bacteria</taxon>
        <taxon>Bacillati</taxon>
        <taxon>Bacillota</taxon>
        <taxon>Bacilli</taxon>
        <taxon>Bacillales</taxon>
        <taxon>Bacillaceae</taxon>
        <taxon>Aquibacillus</taxon>
    </lineage>
</organism>
<proteinExistence type="predicted"/>
<accession>A0ABS2MWB8</accession>
<dbReference type="Proteomes" id="UP001296943">
    <property type="component" value="Unassembled WGS sequence"/>
</dbReference>
<dbReference type="EMBL" id="JAFBDR010000002">
    <property type="protein sequence ID" value="MBM7570189.1"/>
    <property type="molecule type" value="Genomic_DNA"/>
</dbReference>
<sequence>MTFKEQVIESIEIPENAQKIVLFLDQQGLNEIQPQWKQFARLNNRIEAYLLMNEKNPLFMKEKIDQLVPIEFSFAKVITEETVQEVLSNQTIGTYLLLGCDSELVRTIKRQAIEIGFSEQEMRLLQVGEKKEKLFCVKCYHYNNLTDEHTVVCNHCQTKLDVSEHYSRVKEAYLGYIAI</sequence>
<name>A0ABS2MWB8_9BACI</name>
<dbReference type="RefSeq" id="WP_204497613.1">
    <property type="nucleotide sequence ID" value="NZ_JAFBDR010000002.1"/>
</dbReference>
<protein>
    <submittedName>
        <fullName evidence="2">Uncharacterized protein YjgD (DUF1641 family)</fullName>
    </submittedName>
</protein>
<evidence type="ECO:0000259" key="1">
    <source>
        <dbReference type="Pfam" id="PF22289"/>
    </source>
</evidence>
<dbReference type="Pfam" id="PF22289">
    <property type="entry name" value="DmmA-like_C"/>
    <property type="match status" value="1"/>
</dbReference>
<keyword evidence="3" id="KW-1185">Reference proteome</keyword>